<dbReference type="InterPro" id="IPR036397">
    <property type="entry name" value="RNaseH_sf"/>
</dbReference>
<dbReference type="EMBL" id="BK059103">
    <property type="protein sequence ID" value="DAE30176.1"/>
    <property type="molecule type" value="Genomic_DNA"/>
</dbReference>
<name>A0A8S5RFM2_9VIRU</name>
<dbReference type="GO" id="GO:0003676">
    <property type="term" value="F:nucleic acid binding"/>
    <property type="evidence" value="ECO:0007669"/>
    <property type="project" value="InterPro"/>
</dbReference>
<sequence>MSPRAIPINWLSSRKMENRVSENRLLTREQVLALDIATHTGYFSLHEAGVWNFTESKRRNGNKMHGAFRAMLLAYMRRYGIRQVVAEDVSVNRHFYDLRRLAELRGILLEVCDELDLPEPEFINPATLKKWATGDGHATKAQMIAACKSKYGIVPVDDNAADACHLFYYYLRKYRL</sequence>
<accession>A0A8S5RFM2</accession>
<dbReference type="Gene3D" id="3.30.420.10">
    <property type="entry name" value="Ribonuclease H-like superfamily/Ribonuclease H"/>
    <property type="match status" value="1"/>
</dbReference>
<proteinExistence type="predicted"/>
<dbReference type="SUPFAM" id="SSF53098">
    <property type="entry name" value="Ribonuclease H-like"/>
    <property type="match status" value="1"/>
</dbReference>
<organism evidence="1">
    <name type="scientific">virus sp. ct5rm7</name>
    <dbReference type="NCBI Taxonomy" id="2827298"/>
    <lineage>
        <taxon>Viruses</taxon>
    </lineage>
</organism>
<dbReference type="InterPro" id="IPR012337">
    <property type="entry name" value="RNaseH-like_sf"/>
</dbReference>
<reference evidence="1" key="1">
    <citation type="journal article" date="2021" name="Proc. Natl. Acad. Sci. U.S.A.">
        <title>A Catalog of Tens of Thousands of Viruses from Human Metagenomes Reveals Hidden Associations with Chronic Diseases.</title>
        <authorList>
            <person name="Tisza M.J."/>
            <person name="Buck C.B."/>
        </authorList>
    </citation>
    <scope>NUCLEOTIDE SEQUENCE</scope>
    <source>
        <strain evidence="1">Ct5rm7</strain>
    </source>
</reference>
<evidence type="ECO:0000313" key="1">
    <source>
        <dbReference type="EMBL" id="DAE30176.1"/>
    </source>
</evidence>
<protein>
    <submittedName>
        <fullName evidence="1">RuvC</fullName>
    </submittedName>
</protein>